<dbReference type="InterPro" id="IPR009414">
    <property type="entry name" value="DUF1064"/>
</dbReference>
<evidence type="ECO:0000313" key="1">
    <source>
        <dbReference type="EMBL" id="RAW49836.1"/>
    </source>
</evidence>
<sequence>MSARLELDDLPPRYRAQAEAQIAARQRGKCTHTQPMAEAASAAGRLNKTFDSYGEYVYYIGTILPGIQSGKIVSAEPHPKWTLLKEEEYCAVKLPAAHYTADYKLTYADGRVDVVEIKSKFTRKAQRDYIYRRRLFIDLIAKPQGWGFVEIITPDTKAETKEWKRLAEQAGKEQLWAKAERGCRHFTGRASRTR</sequence>
<evidence type="ECO:0000313" key="2">
    <source>
        <dbReference type="Proteomes" id="UP000251144"/>
    </source>
</evidence>
<dbReference type="Pfam" id="PF06356">
    <property type="entry name" value="DUF1064"/>
    <property type="match status" value="1"/>
</dbReference>
<proteinExistence type="predicted"/>
<dbReference type="OrthoDB" id="1853564at2"/>
<comment type="caution">
    <text evidence="1">The sequence shown here is derived from an EMBL/GenBank/DDBJ whole genome shotgun (WGS) entry which is preliminary data.</text>
</comment>
<dbReference type="EMBL" id="PRLB01000022">
    <property type="protein sequence ID" value="RAW49836.1"/>
    <property type="molecule type" value="Genomic_DNA"/>
</dbReference>
<gene>
    <name evidence="1" type="ORF">C4N26_14280</name>
</gene>
<name>A0A329TML1_9FIRM</name>
<protein>
    <recommendedName>
        <fullName evidence="3">DUF1064 domain-containing protein</fullName>
    </recommendedName>
</protein>
<reference evidence="1 2" key="1">
    <citation type="submission" date="2018-02" db="EMBL/GenBank/DDBJ databases">
        <title>Complete genome sequencing of Faecalibacterium prausnitzii strains isolated from the human gut.</title>
        <authorList>
            <person name="Fitzgerald B.C."/>
            <person name="Shkoporov A.N."/>
            <person name="Ross P.R."/>
            <person name="Hill C."/>
        </authorList>
    </citation>
    <scope>NUCLEOTIDE SEQUENCE [LARGE SCALE GENOMIC DNA]</scope>
    <source>
        <strain evidence="1 2">APC942/32-1</strain>
    </source>
</reference>
<organism evidence="1 2">
    <name type="scientific">Faecalibacterium prausnitzii</name>
    <dbReference type="NCBI Taxonomy" id="853"/>
    <lineage>
        <taxon>Bacteria</taxon>
        <taxon>Bacillati</taxon>
        <taxon>Bacillota</taxon>
        <taxon>Clostridia</taxon>
        <taxon>Eubacteriales</taxon>
        <taxon>Oscillospiraceae</taxon>
        <taxon>Faecalibacterium</taxon>
    </lineage>
</organism>
<evidence type="ECO:0008006" key="3">
    <source>
        <dbReference type="Google" id="ProtNLM"/>
    </source>
</evidence>
<dbReference type="RefSeq" id="WP_158401828.1">
    <property type="nucleotide sequence ID" value="NZ_PRLB01000022.1"/>
</dbReference>
<dbReference type="Proteomes" id="UP000251144">
    <property type="component" value="Unassembled WGS sequence"/>
</dbReference>
<dbReference type="AlphaFoldDB" id="A0A329TML1"/>
<accession>A0A329TML1</accession>